<feature type="domain" description="Imm-5-like" evidence="1">
    <location>
        <begin position="20"/>
        <end position="148"/>
    </location>
</feature>
<evidence type="ECO:0000313" key="3">
    <source>
        <dbReference type="Proteomes" id="UP000288246"/>
    </source>
</evidence>
<protein>
    <recommendedName>
        <fullName evidence="1">Imm-5-like domain-containing protein</fullName>
    </recommendedName>
</protein>
<dbReference type="InterPro" id="IPR048667">
    <property type="entry name" value="Imm5-like"/>
</dbReference>
<proteinExistence type="predicted"/>
<dbReference type="RefSeq" id="WP_124342700.1">
    <property type="nucleotide sequence ID" value="NZ_BHYL01000125.1"/>
</dbReference>
<keyword evidence="3" id="KW-1185">Reference proteome</keyword>
<dbReference type="AlphaFoldDB" id="A0A401UZS3"/>
<comment type="caution">
    <text evidence="2">The sequence shown here is derived from an EMBL/GenBank/DDBJ whole genome shotgun (WGS) entry which is preliminary data.</text>
</comment>
<dbReference type="Pfam" id="PF21805">
    <property type="entry name" value="Imm5_like"/>
    <property type="match status" value="1"/>
</dbReference>
<organism evidence="2 3">
    <name type="scientific">Cellulomonas algicola</name>
    <dbReference type="NCBI Taxonomy" id="2071633"/>
    <lineage>
        <taxon>Bacteria</taxon>
        <taxon>Bacillati</taxon>
        <taxon>Actinomycetota</taxon>
        <taxon>Actinomycetes</taxon>
        <taxon>Micrococcales</taxon>
        <taxon>Cellulomonadaceae</taxon>
        <taxon>Cellulomonas</taxon>
    </lineage>
</organism>
<dbReference type="EMBL" id="BHYL01000125">
    <property type="protein sequence ID" value="GCD20188.1"/>
    <property type="molecule type" value="Genomic_DNA"/>
</dbReference>
<dbReference type="OrthoDB" id="166981at2"/>
<name>A0A401UZS3_9CELL</name>
<dbReference type="Proteomes" id="UP000288246">
    <property type="component" value="Unassembled WGS sequence"/>
</dbReference>
<reference evidence="2 3" key="1">
    <citation type="submission" date="2018-11" db="EMBL/GenBank/DDBJ databases">
        <title>Draft genome sequence of Cellulomonas takizawaensis strain TKZ-21.</title>
        <authorList>
            <person name="Yamamura H."/>
            <person name="Hayashi T."/>
            <person name="Hamada M."/>
            <person name="Serisawa Y."/>
            <person name="Matsuyama K."/>
            <person name="Nakagawa Y."/>
            <person name="Otoguro M."/>
            <person name="Yanagida F."/>
            <person name="Hayakawa M."/>
        </authorList>
    </citation>
    <scope>NUCLEOTIDE SEQUENCE [LARGE SCALE GENOMIC DNA]</scope>
    <source>
        <strain evidence="2 3">TKZ-21</strain>
    </source>
</reference>
<gene>
    <name evidence="2" type="ORF">CTKZ_17500</name>
</gene>
<sequence length="171" mass="18590">MPILPRERDPRLITIRRGGTLTDEHHVLLARWALACAEHVLPLFARESDDDRPSEALRVGHAWTRGEATMRDAHNAAFQANAAGRGLSDPARFAALSAGQAVAVAHVAAHDLGAAAYAIRAAAAAAPEPEREAARVVELGWQRALLPSEVRDLVVDDQRLRNAICWNVFTE</sequence>
<accession>A0A401UZS3</accession>
<evidence type="ECO:0000259" key="1">
    <source>
        <dbReference type="Pfam" id="PF21805"/>
    </source>
</evidence>
<evidence type="ECO:0000313" key="2">
    <source>
        <dbReference type="EMBL" id="GCD20188.1"/>
    </source>
</evidence>